<dbReference type="KEGG" id="cput:CONPUDRAFT_137845"/>
<proteinExistence type="predicted"/>
<dbReference type="GeneID" id="19201090"/>
<name>A0A5M3MLP4_CONPW</name>
<protein>
    <submittedName>
        <fullName evidence="1">Uncharacterized protein</fullName>
    </submittedName>
</protein>
<dbReference type="AlphaFoldDB" id="A0A5M3MLP4"/>
<dbReference type="RefSeq" id="XP_007769892.1">
    <property type="nucleotide sequence ID" value="XM_007771702.1"/>
</dbReference>
<sequence>MPASSPCSRARPLGNAAATSTRVSAVSMSFYARDIRTAGALLDQNAIYLPRTGIQESPDCLHERT</sequence>
<evidence type="ECO:0000313" key="2">
    <source>
        <dbReference type="Proteomes" id="UP000053558"/>
    </source>
</evidence>
<organism evidence="1 2">
    <name type="scientific">Coniophora puteana (strain RWD-64-598)</name>
    <name type="common">Brown rot fungus</name>
    <dbReference type="NCBI Taxonomy" id="741705"/>
    <lineage>
        <taxon>Eukaryota</taxon>
        <taxon>Fungi</taxon>
        <taxon>Dikarya</taxon>
        <taxon>Basidiomycota</taxon>
        <taxon>Agaricomycotina</taxon>
        <taxon>Agaricomycetes</taxon>
        <taxon>Agaricomycetidae</taxon>
        <taxon>Boletales</taxon>
        <taxon>Coniophorineae</taxon>
        <taxon>Coniophoraceae</taxon>
        <taxon>Coniophora</taxon>
    </lineage>
</organism>
<dbReference type="Proteomes" id="UP000053558">
    <property type="component" value="Unassembled WGS sequence"/>
</dbReference>
<evidence type="ECO:0000313" key="1">
    <source>
        <dbReference type="EMBL" id="EIW79491.1"/>
    </source>
</evidence>
<dbReference type="EMBL" id="JH711580">
    <property type="protein sequence ID" value="EIW79491.1"/>
    <property type="molecule type" value="Genomic_DNA"/>
</dbReference>
<comment type="caution">
    <text evidence="1">The sequence shown here is derived from an EMBL/GenBank/DDBJ whole genome shotgun (WGS) entry which is preliminary data.</text>
</comment>
<accession>A0A5M3MLP4</accession>
<keyword evidence="2" id="KW-1185">Reference proteome</keyword>
<reference evidence="2" key="1">
    <citation type="journal article" date="2012" name="Science">
        <title>The Paleozoic origin of enzymatic lignin decomposition reconstructed from 31 fungal genomes.</title>
        <authorList>
            <person name="Floudas D."/>
            <person name="Binder M."/>
            <person name="Riley R."/>
            <person name="Barry K."/>
            <person name="Blanchette R.A."/>
            <person name="Henrissat B."/>
            <person name="Martinez A.T."/>
            <person name="Otillar R."/>
            <person name="Spatafora J.W."/>
            <person name="Yadav J.S."/>
            <person name="Aerts A."/>
            <person name="Benoit I."/>
            <person name="Boyd A."/>
            <person name="Carlson A."/>
            <person name="Copeland A."/>
            <person name="Coutinho P.M."/>
            <person name="de Vries R.P."/>
            <person name="Ferreira P."/>
            <person name="Findley K."/>
            <person name="Foster B."/>
            <person name="Gaskell J."/>
            <person name="Glotzer D."/>
            <person name="Gorecki P."/>
            <person name="Heitman J."/>
            <person name="Hesse C."/>
            <person name="Hori C."/>
            <person name="Igarashi K."/>
            <person name="Jurgens J.A."/>
            <person name="Kallen N."/>
            <person name="Kersten P."/>
            <person name="Kohler A."/>
            <person name="Kuees U."/>
            <person name="Kumar T.K.A."/>
            <person name="Kuo A."/>
            <person name="LaButti K."/>
            <person name="Larrondo L.F."/>
            <person name="Lindquist E."/>
            <person name="Ling A."/>
            <person name="Lombard V."/>
            <person name="Lucas S."/>
            <person name="Lundell T."/>
            <person name="Martin R."/>
            <person name="McLaughlin D.J."/>
            <person name="Morgenstern I."/>
            <person name="Morin E."/>
            <person name="Murat C."/>
            <person name="Nagy L.G."/>
            <person name="Nolan M."/>
            <person name="Ohm R.A."/>
            <person name="Patyshakuliyeva A."/>
            <person name="Rokas A."/>
            <person name="Ruiz-Duenas F.J."/>
            <person name="Sabat G."/>
            <person name="Salamov A."/>
            <person name="Samejima M."/>
            <person name="Schmutz J."/>
            <person name="Slot J.C."/>
            <person name="St John F."/>
            <person name="Stenlid J."/>
            <person name="Sun H."/>
            <person name="Sun S."/>
            <person name="Syed K."/>
            <person name="Tsang A."/>
            <person name="Wiebenga A."/>
            <person name="Young D."/>
            <person name="Pisabarro A."/>
            <person name="Eastwood D.C."/>
            <person name="Martin F."/>
            <person name="Cullen D."/>
            <person name="Grigoriev I.V."/>
            <person name="Hibbett D.S."/>
        </authorList>
    </citation>
    <scope>NUCLEOTIDE SEQUENCE [LARGE SCALE GENOMIC DNA]</scope>
    <source>
        <strain evidence="2">RWD-64-598 SS2</strain>
    </source>
</reference>
<gene>
    <name evidence="1" type="ORF">CONPUDRAFT_137845</name>
</gene>